<evidence type="ECO:0000313" key="1">
    <source>
        <dbReference type="EMBL" id="KAJ6994155.1"/>
    </source>
</evidence>
<proteinExistence type="predicted"/>
<gene>
    <name evidence="1" type="ORF">NC653_017087</name>
</gene>
<protein>
    <submittedName>
        <fullName evidence="1">Uncharacterized protein</fullName>
    </submittedName>
</protein>
<evidence type="ECO:0000313" key="2">
    <source>
        <dbReference type="Proteomes" id="UP001164929"/>
    </source>
</evidence>
<dbReference type="EMBL" id="JAQIZT010000006">
    <property type="protein sequence ID" value="KAJ6994155.1"/>
    <property type="molecule type" value="Genomic_DNA"/>
</dbReference>
<keyword evidence="2" id="KW-1185">Reference proteome</keyword>
<accession>A0AAD6W007</accession>
<organism evidence="1 2">
    <name type="scientific">Populus alba x Populus x berolinensis</name>
    <dbReference type="NCBI Taxonomy" id="444605"/>
    <lineage>
        <taxon>Eukaryota</taxon>
        <taxon>Viridiplantae</taxon>
        <taxon>Streptophyta</taxon>
        <taxon>Embryophyta</taxon>
        <taxon>Tracheophyta</taxon>
        <taxon>Spermatophyta</taxon>
        <taxon>Magnoliopsida</taxon>
        <taxon>eudicotyledons</taxon>
        <taxon>Gunneridae</taxon>
        <taxon>Pentapetalae</taxon>
        <taxon>rosids</taxon>
        <taxon>fabids</taxon>
        <taxon>Malpighiales</taxon>
        <taxon>Salicaceae</taxon>
        <taxon>Saliceae</taxon>
        <taxon>Populus</taxon>
    </lineage>
</organism>
<reference evidence="1" key="1">
    <citation type="journal article" date="2023" name="Mol. Ecol. Resour.">
        <title>Chromosome-level genome assembly of a triploid poplar Populus alba 'Berolinensis'.</title>
        <authorList>
            <person name="Chen S."/>
            <person name="Yu Y."/>
            <person name="Wang X."/>
            <person name="Wang S."/>
            <person name="Zhang T."/>
            <person name="Zhou Y."/>
            <person name="He R."/>
            <person name="Meng N."/>
            <person name="Wang Y."/>
            <person name="Liu W."/>
            <person name="Liu Z."/>
            <person name="Liu J."/>
            <person name="Guo Q."/>
            <person name="Huang H."/>
            <person name="Sederoff R.R."/>
            <person name="Wang G."/>
            <person name="Qu G."/>
            <person name="Chen S."/>
        </authorList>
    </citation>
    <scope>NUCLEOTIDE SEQUENCE</scope>
    <source>
        <strain evidence="1">SC-2020</strain>
    </source>
</reference>
<comment type="caution">
    <text evidence="1">The sequence shown here is derived from an EMBL/GenBank/DDBJ whole genome shotgun (WGS) entry which is preliminary data.</text>
</comment>
<sequence>MVASRCFEVPPRCINLPEVSAHLLHSFEGNQVCSFHIYHLDRLMSNQVGIHMLAFDHP</sequence>
<dbReference type="AlphaFoldDB" id="A0AAD6W007"/>
<dbReference type="Proteomes" id="UP001164929">
    <property type="component" value="Chromosome 6"/>
</dbReference>
<name>A0AAD6W007_9ROSI</name>